<protein>
    <submittedName>
        <fullName evidence="1">Uncharacterized protein</fullName>
    </submittedName>
</protein>
<dbReference type="EMBL" id="MN739014">
    <property type="protein sequence ID" value="QHT35192.1"/>
    <property type="molecule type" value="Genomic_DNA"/>
</dbReference>
<proteinExistence type="predicted"/>
<accession>A0A6C0F2A0</accession>
<organism evidence="1">
    <name type="scientific">viral metagenome</name>
    <dbReference type="NCBI Taxonomy" id="1070528"/>
    <lineage>
        <taxon>unclassified sequences</taxon>
        <taxon>metagenomes</taxon>
        <taxon>organismal metagenomes</taxon>
    </lineage>
</organism>
<dbReference type="AlphaFoldDB" id="A0A6C0F2A0"/>
<name>A0A6C0F2A0_9ZZZZ</name>
<evidence type="ECO:0000313" key="1">
    <source>
        <dbReference type="EMBL" id="QHT35192.1"/>
    </source>
</evidence>
<sequence length="174" mass="19264">MERLGFDTSRRNESNTKYANYMLDNQFGASKSDDHVKFATLGPKVNFRGTVGGLPGSAVDYDSLLVIKTEQQRAFEKLQLIQRPFATVPYLGRGTSDPILESRLQQGEMINEKKSVTTIADAPYIDNAAFPMMSSLKDRITNAAYSVEEAALSGWVRGGQSSREMEGDVISKKK</sequence>
<reference evidence="1" key="1">
    <citation type="journal article" date="2020" name="Nature">
        <title>Giant virus diversity and host interactions through global metagenomics.</title>
        <authorList>
            <person name="Schulz F."/>
            <person name="Roux S."/>
            <person name="Paez-Espino D."/>
            <person name="Jungbluth S."/>
            <person name="Walsh D.A."/>
            <person name="Denef V.J."/>
            <person name="McMahon K.D."/>
            <person name="Konstantinidis K.T."/>
            <person name="Eloe-Fadrosh E.A."/>
            <person name="Kyrpides N.C."/>
            <person name="Woyke T."/>
        </authorList>
    </citation>
    <scope>NUCLEOTIDE SEQUENCE</scope>
    <source>
        <strain evidence="1">GVMAG-M-3300009180-1</strain>
    </source>
</reference>